<dbReference type="EMBL" id="GGEC01004164">
    <property type="protein sequence ID" value="MBW84647.1"/>
    <property type="molecule type" value="Transcribed_RNA"/>
</dbReference>
<name>A0A2P2ITY6_RHIMU</name>
<sequence length="102" mass="11986">MRRKLQGMMCQTGNASMTTLSYTETICQFQSGPCTQLLIHLTRYLGQIAPQDRCTRKEQKKLLLLESVVLTQAYLHMDKQVVERRIPWMELLSTQWQTYMNT</sequence>
<accession>A0A2P2ITY6</accession>
<organism evidence="1">
    <name type="scientific">Rhizophora mucronata</name>
    <name type="common">Asiatic mangrove</name>
    <dbReference type="NCBI Taxonomy" id="61149"/>
    <lineage>
        <taxon>Eukaryota</taxon>
        <taxon>Viridiplantae</taxon>
        <taxon>Streptophyta</taxon>
        <taxon>Embryophyta</taxon>
        <taxon>Tracheophyta</taxon>
        <taxon>Spermatophyta</taxon>
        <taxon>Magnoliopsida</taxon>
        <taxon>eudicotyledons</taxon>
        <taxon>Gunneridae</taxon>
        <taxon>Pentapetalae</taxon>
        <taxon>rosids</taxon>
        <taxon>fabids</taxon>
        <taxon>Malpighiales</taxon>
        <taxon>Rhizophoraceae</taxon>
        <taxon>Rhizophora</taxon>
    </lineage>
</organism>
<protein>
    <submittedName>
        <fullName evidence="1">Kinesin-like protein</fullName>
    </submittedName>
</protein>
<proteinExistence type="predicted"/>
<reference evidence="1" key="1">
    <citation type="submission" date="2018-02" db="EMBL/GenBank/DDBJ databases">
        <title>Rhizophora mucronata_Transcriptome.</title>
        <authorList>
            <person name="Meera S.P."/>
            <person name="Sreeshan A."/>
            <person name="Augustine A."/>
        </authorList>
    </citation>
    <scope>NUCLEOTIDE SEQUENCE</scope>
    <source>
        <tissue evidence="1">Leaf</tissue>
    </source>
</reference>
<dbReference type="AlphaFoldDB" id="A0A2P2ITY6"/>
<evidence type="ECO:0000313" key="1">
    <source>
        <dbReference type="EMBL" id="MBW84647.1"/>
    </source>
</evidence>